<evidence type="ECO:0000256" key="1">
    <source>
        <dbReference type="SAM" id="MobiDB-lite"/>
    </source>
</evidence>
<dbReference type="RefSeq" id="WP_311865806.1">
    <property type="nucleotide sequence ID" value="NZ_JARPWH010000163.1"/>
</dbReference>
<name>A0AAW8RY89_ENTAV</name>
<protein>
    <recommendedName>
        <fullName evidence="4">Phage protein</fullName>
    </recommendedName>
</protein>
<proteinExistence type="predicted"/>
<gene>
    <name evidence="2" type="ORF">P7D43_21820</name>
</gene>
<reference evidence="2" key="1">
    <citation type="submission" date="2023-03" db="EMBL/GenBank/DDBJ databases">
        <authorList>
            <person name="Shen W."/>
            <person name="Cai J."/>
        </authorList>
    </citation>
    <scope>NUCLEOTIDE SEQUENCE</scope>
    <source>
        <strain evidence="2">P33-2</strain>
    </source>
</reference>
<evidence type="ECO:0000313" key="2">
    <source>
        <dbReference type="EMBL" id="MDT2405012.1"/>
    </source>
</evidence>
<comment type="caution">
    <text evidence="2">The sequence shown here is derived from an EMBL/GenBank/DDBJ whole genome shotgun (WGS) entry which is preliminary data.</text>
</comment>
<organism evidence="2 3">
    <name type="scientific">Enterococcus avium</name>
    <name type="common">Streptococcus avium</name>
    <dbReference type="NCBI Taxonomy" id="33945"/>
    <lineage>
        <taxon>Bacteria</taxon>
        <taxon>Bacillati</taxon>
        <taxon>Bacillota</taxon>
        <taxon>Bacilli</taxon>
        <taxon>Lactobacillales</taxon>
        <taxon>Enterococcaceae</taxon>
        <taxon>Enterococcus</taxon>
    </lineage>
</organism>
<evidence type="ECO:0008006" key="4">
    <source>
        <dbReference type="Google" id="ProtNLM"/>
    </source>
</evidence>
<dbReference type="EMBL" id="JARPWH010000163">
    <property type="protein sequence ID" value="MDT2405012.1"/>
    <property type="molecule type" value="Genomic_DNA"/>
</dbReference>
<sequence>MAKKKTSEAQLKASRKWQDKNKEQMNYIRKRSAAKGFIKVATIEDIEELESLIEQRKKDLSSR</sequence>
<feature type="region of interest" description="Disordered" evidence="1">
    <location>
        <begin position="1"/>
        <end position="23"/>
    </location>
</feature>
<dbReference type="AlphaFoldDB" id="A0AAW8RY89"/>
<evidence type="ECO:0000313" key="3">
    <source>
        <dbReference type="Proteomes" id="UP001260773"/>
    </source>
</evidence>
<accession>A0AAW8RY89</accession>
<dbReference type="Proteomes" id="UP001260773">
    <property type="component" value="Unassembled WGS sequence"/>
</dbReference>